<reference evidence="2" key="1">
    <citation type="submission" date="2022-08" db="EMBL/GenBank/DDBJ databases">
        <authorList>
            <person name="Deng Y."/>
            <person name="Han X.-F."/>
            <person name="Zhang Y.-Q."/>
        </authorList>
    </citation>
    <scope>NUCLEOTIDE SEQUENCE</scope>
    <source>
        <strain evidence="2">CPCC 203386</strain>
    </source>
</reference>
<feature type="compositionally biased region" description="Basic and acidic residues" evidence="1">
    <location>
        <begin position="27"/>
        <end position="46"/>
    </location>
</feature>
<evidence type="ECO:0000313" key="2">
    <source>
        <dbReference type="EMBL" id="MCS5736549.1"/>
    </source>
</evidence>
<evidence type="ECO:0000256" key="1">
    <source>
        <dbReference type="SAM" id="MobiDB-lite"/>
    </source>
</evidence>
<feature type="region of interest" description="Disordered" evidence="1">
    <location>
        <begin position="1"/>
        <end position="46"/>
    </location>
</feature>
<dbReference type="Proteomes" id="UP001165586">
    <property type="component" value="Unassembled WGS sequence"/>
</dbReference>
<proteinExistence type="predicted"/>
<dbReference type="RefSeq" id="WP_259542579.1">
    <property type="nucleotide sequence ID" value="NZ_JANLCJ010000054.1"/>
</dbReference>
<organism evidence="2 3">
    <name type="scientific">Herbiconiux daphne</name>
    <dbReference type="NCBI Taxonomy" id="2970914"/>
    <lineage>
        <taxon>Bacteria</taxon>
        <taxon>Bacillati</taxon>
        <taxon>Actinomycetota</taxon>
        <taxon>Actinomycetes</taxon>
        <taxon>Micrococcales</taxon>
        <taxon>Microbacteriaceae</taxon>
        <taxon>Herbiconiux</taxon>
    </lineage>
</organism>
<accession>A0ABT2H9C7</accession>
<feature type="non-terminal residue" evidence="2">
    <location>
        <position position="1"/>
    </location>
</feature>
<evidence type="ECO:0000313" key="3">
    <source>
        <dbReference type="Proteomes" id="UP001165586"/>
    </source>
</evidence>
<gene>
    <name evidence="2" type="ORF">N1032_22720</name>
</gene>
<comment type="caution">
    <text evidence="2">The sequence shown here is derived from an EMBL/GenBank/DDBJ whole genome shotgun (WGS) entry which is preliminary data.</text>
</comment>
<sequence length="129" mass="14419">GTGDFGEALPDIVAKPTNNEGSIPTPKEVKAPEPKPRKETQYQMDQRNEKVVSAALKAFDPMTPRPVQRVADEMTKGLSEEQVSNLITYVGKAKRKLGRFENRNPGEGRYLETLGNRLQEIRKGLRKGK</sequence>
<protein>
    <submittedName>
        <fullName evidence="2">Uncharacterized protein</fullName>
    </submittedName>
</protein>
<keyword evidence="3" id="KW-1185">Reference proteome</keyword>
<name>A0ABT2H9C7_9MICO</name>
<dbReference type="EMBL" id="JANLCJ010000054">
    <property type="protein sequence ID" value="MCS5736549.1"/>
    <property type="molecule type" value="Genomic_DNA"/>
</dbReference>